<dbReference type="PATRIC" id="fig|1489064.4.peg.3328"/>
<comment type="similarity">
    <text evidence="1">Belongs to the PRORSD1 family.</text>
</comment>
<evidence type="ECO:0000313" key="3">
    <source>
        <dbReference type="EMBL" id="KLN60823.1"/>
    </source>
</evidence>
<dbReference type="EMBL" id="LAQL01000006">
    <property type="protein sequence ID" value="KLN60823.1"/>
    <property type="molecule type" value="Genomic_DNA"/>
</dbReference>
<evidence type="ECO:0000259" key="2">
    <source>
        <dbReference type="Pfam" id="PF04073"/>
    </source>
</evidence>
<dbReference type="GO" id="GO:0002161">
    <property type="term" value="F:aminoacyl-tRNA deacylase activity"/>
    <property type="evidence" value="ECO:0007669"/>
    <property type="project" value="InterPro"/>
</dbReference>
<evidence type="ECO:0000313" key="4">
    <source>
        <dbReference type="Proteomes" id="UP000035444"/>
    </source>
</evidence>
<dbReference type="OrthoDB" id="5145315at2"/>
<dbReference type="SUPFAM" id="SSF55826">
    <property type="entry name" value="YbaK/ProRS associated domain"/>
    <property type="match status" value="1"/>
</dbReference>
<comment type="caution">
    <text evidence="3">The sequence shown here is derived from an EMBL/GenBank/DDBJ whole genome shotgun (WGS) entry which is preliminary data.</text>
</comment>
<dbReference type="Gene3D" id="3.90.960.10">
    <property type="entry name" value="YbaK/aminoacyl-tRNA synthetase-associated domain"/>
    <property type="match status" value="1"/>
</dbReference>
<gene>
    <name evidence="3" type="ORF">WH96_10165</name>
</gene>
<organism evidence="3 4">
    <name type="scientific">Kiloniella spongiae</name>
    <dbReference type="NCBI Taxonomy" id="1489064"/>
    <lineage>
        <taxon>Bacteria</taxon>
        <taxon>Pseudomonadati</taxon>
        <taxon>Pseudomonadota</taxon>
        <taxon>Alphaproteobacteria</taxon>
        <taxon>Rhodospirillales</taxon>
        <taxon>Kiloniellaceae</taxon>
        <taxon>Kiloniella</taxon>
    </lineage>
</organism>
<reference evidence="3 4" key="1">
    <citation type="submission" date="2015-03" db="EMBL/GenBank/DDBJ databases">
        <title>Genome Sequence of Kiloniella spongiae MEBiC09566, isolated from a marine sponge.</title>
        <authorList>
            <person name="Shao Z."/>
            <person name="Wang L."/>
            <person name="Li X."/>
        </authorList>
    </citation>
    <scope>NUCLEOTIDE SEQUENCE [LARGE SCALE GENOMIC DNA]</scope>
    <source>
        <strain evidence="3 4">MEBiC09566</strain>
    </source>
</reference>
<keyword evidence="3" id="KW-0238">DNA-binding</keyword>
<keyword evidence="4" id="KW-1185">Reference proteome</keyword>
<name>A0A0H2MEM5_9PROT</name>
<sequence length="177" mass="19586">MTNNTPCTPDDLFKKLDTLGIETTTITHPAVYTVEESKEHCSNIPGAHTKNLFLRNKKGQMWLLVCLEDRKIDMKLLGKALTAGKLSFGSADRLMEFLGITPGSVSPFTAINDKDNAVKVILDSQMMKQSPINSHPLTNTMTTSITPTDLVQFLTAINHPPEELDMDNLTQLVQDLT</sequence>
<dbReference type="PANTHER" id="PTHR31423">
    <property type="entry name" value="YBAK DOMAIN-CONTAINING PROTEIN"/>
    <property type="match status" value="1"/>
</dbReference>
<evidence type="ECO:0000256" key="1">
    <source>
        <dbReference type="ARBA" id="ARBA00010201"/>
    </source>
</evidence>
<dbReference type="FunFam" id="3.90.960.10:FF:000005">
    <property type="entry name" value="Putative prolyl-tRNA synthetase"/>
    <property type="match status" value="1"/>
</dbReference>
<dbReference type="InterPro" id="IPR007214">
    <property type="entry name" value="YbaK/aa-tRNA-synth-assoc-dom"/>
</dbReference>
<dbReference type="GO" id="GO:0003677">
    <property type="term" value="F:DNA binding"/>
    <property type="evidence" value="ECO:0007669"/>
    <property type="project" value="UniProtKB-KW"/>
</dbReference>
<dbReference type="InterPro" id="IPR040285">
    <property type="entry name" value="ProX/PRXD1"/>
</dbReference>
<dbReference type="InterPro" id="IPR036754">
    <property type="entry name" value="YbaK/aa-tRNA-synt-asso_dom_sf"/>
</dbReference>
<dbReference type="RefSeq" id="WP_047764036.1">
    <property type="nucleotide sequence ID" value="NZ_LAQL01000006.1"/>
</dbReference>
<feature type="domain" description="YbaK/aminoacyl-tRNA synthetase-associated" evidence="2">
    <location>
        <begin position="28"/>
        <end position="153"/>
    </location>
</feature>
<dbReference type="STRING" id="1489064.WH96_10165"/>
<dbReference type="AlphaFoldDB" id="A0A0H2MEM5"/>
<protein>
    <submittedName>
        <fullName evidence="3">DNA-binding protein</fullName>
    </submittedName>
</protein>
<dbReference type="Proteomes" id="UP000035444">
    <property type="component" value="Unassembled WGS sequence"/>
</dbReference>
<proteinExistence type="inferred from homology"/>
<dbReference type="CDD" id="cd04335">
    <property type="entry name" value="PrdX_deacylase"/>
    <property type="match status" value="1"/>
</dbReference>
<dbReference type="Pfam" id="PF04073">
    <property type="entry name" value="tRNA_edit"/>
    <property type="match status" value="1"/>
</dbReference>
<dbReference type="PANTHER" id="PTHR31423:SF3">
    <property type="entry name" value="PROLYL-TRNA SYNTHETASE ASSOCIATED DOMAIN-CONTAINING PROTEIN 1-RELATED"/>
    <property type="match status" value="1"/>
</dbReference>
<accession>A0A0H2MEM5</accession>